<evidence type="ECO:0000259" key="6">
    <source>
        <dbReference type="Pfam" id="PF00329"/>
    </source>
</evidence>
<evidence type="ECO:0000256" key="5">
    <source>
        <dbReference type="RuleBase" id="RU003582"/>
    </source>
</evidence>
<dbReference type="AlphaFoldDB" id="A0AAJ0XGS4"/>
<keyword evidence="3 4" id="KW-0520">NAD</keyword>
<keyword evidence="8" id="KW-1185">Reference proteome</keyword>
<proteinExistence type="inferred from homology"/>
<keyword evidence="3 4" id="KW-1278">Translocase</keyword>
<keyword evidence="3" id="KW-0830">Ubiquinone</keyword>
<evidence type="ECO:0000313" key="7">
    <source>
        <dbReference type="EMBL" id="MBK5931035.1"/>
    </source>
</evidence>
<keyword evidence="3" id="KW-0472">Membrane</keyword>
<feature type="domain" description="NADH:ubiquinone oxidoreductase 30kDa subunit" evidence="6">
    <location>
        <begin position="54"/>
        <end position="203"/>
    </location>
</feature>
<keyword evidence="3" id="KW-1003">Cell membrane</keyword>
<accession>A0AAJ0XGS4</accession>
<dbReference type="PANTHER" id="PTHR10884:SF14">
    <property type="entry name" value="NADH DEHYDROGENASE [UBIQUINONE] IRON-SULFUR PROTEIN 3, MITOCHONDRIAL"/>
    <property type="match status" value="1"/>
</dbReference>
<dbReference type="RefSeq" id="WP_201245854.1">
    <property type="nucleotide sequence ID" value="NZ_NHSF01000059.1"/>
</dbReference>
<dbReference type="Pfam" id="PF00329">
    <property type="entry name" value="Complex1_30kDa"/>
    <property type="match status" value="1"/>
</dbReference>
<evidence type="ECO:0000256" key="4">
    <source>
        <dbReference type="RuleBase" id="RU003456"/>
    </source>
</evidence>
<dbReference type="GO" id="GO:0048038">
    <property type="term" value="F:quinone binding"/>
    <property type="evidence" value="ECO:0007669"/>
    <property type="project" value="UniProtKB-KW"/>
</dbReference>
<dbReference type="GO" id="GO:0008137">
    <property type="term" value="F:NADH dehydrogenase (ubiquinone) activity"/>
    <property type="evidence" value="ECO:0007669"/>
    <property type="project" value="InterPro"/>
</dbReference>
<comment type="subcellular location">
    <subcellularLocation>
        <location evidence="3">Cell membrane</location>
        <topology evidence="3">Peripheral membrane protein</topology>
        <orientation evidence="3">Cytoplasmic side</orientation>
    </subcellularLocation>
</comment>
<dbReference type="NCBIfam" id="TIGR01961">
    <property type="entry name" value="NuoC_fam"/>
    <property type="match status" value="1"/>
</dbReference>
<dbReference type="SUPFAM" id="SSF143243">
    <property type="entry name" value="Nqo5-like"/>
    <property type="match status" value="1"/>
</dbReference>
<evidence type="ECO:0000256" key="1">
    <source>
        <dbReference type="ARBA" id="ARBA00007569"/>
    </source>
</evidence>
<comment type="similarity">
    <text evidence="1 3 4">Belongs to the complex I 30 kDa subunit family.</text>
</comment>
<comment type="function">
    <text evidence="3">NDH-1 shuttles electrons from NADH, via FMN and iron-sulfur (Fe-S) centers, to quinones in the respiratory chain. The immediate electron acceptor for the enzyme in this species is believed to be ubiquinone. Couples the redox reaction to proton translocation (for every two electrons transferred, four hydrogen ions are translocated across the cytoplasmic membrane), and thus conserves the redox energy in a proton gradient.</text>
</comment>
<comment type="caution">
    <text evidence="7">The sequence shown here is derived from an EMBL/GenBank/DDBJ whole genome shotgun (WGS) entry which is preliminary data.</text>
</comment>
<comment type="catalytic activity">
    <reaction evidence="3 5">
        <text>a quinone + NADH + 5 H(+)(in) = a quinol + NAD(+) + 4 H(+)(out)</text>
        <dbReference type="Rhea" id="RHEA:57888"/>
        <dbReference type="ChEBI" id="CHEBI:15378"/>
        <dbReference type="ChEBI" id="CHEBI:24646"/>
        <dbReference type="ChEBI" id="CHEBI:57540"/>
        <dbReference type="ChEBI" id="CHEBI:57945"/>
        <dbReference type="ChEBI" id="CHEBI:132124"/>
    </reaction>
</comment>
<evidence type="ECO:0000256" key="3">
    <source>
        <dbReference type="HAMAP-Rule" id="MF_01357"/>
    </source>
</evidence>
<gene>
    <name evidence="3" type="primary">nuoC</name>
    <name evidence="7" type="ORF">CCR82_10995</name>
</gene>
<dbReference type="Proteomes" id="UP001296967">
    <property type="component" value="Unassembled WGS sequence"/>
</dbReference>
<organism evidence="7 8">
    <name type="scientific">Halochromatium salexigens</name>
    <name type="common">Chromatium salexigens</name>
    <dbReference type="NCBI Taxonomy" id="49447"/>
    <lineage>
        <taxon>Bacteria</taxon>
        <taxon>Pseudomonadati</taxon>
        <taxon>Pseudomonadota</taxon>
        <taxon>Gammaproteobacteria</taxon>
        <taxon>Chromatiales</taxon>
        <taxon>Chromatiaceae</taxon>
        <taxon>Halochromatium</taxon>
    </lineage>
</organism>
<dbReference type="InterPro" id="IPR010218">
    <property type="entry name" value="NADH_DH_suC"/>
</dbReference>
<dbReference type="GO" id="GO:0005886">
    <property type="term" value="C:plasma membrane"/>
    <property type="evidence" value="ECO:0007669"/>
    <property type="project" value="UniProtKB-SubCell"/>
</dbReference>
<keyword evidence="2 3" id="KW-0813">Transport</keyword>
<keyword evidence="3 5" id="KW-0874">Quinone</keyword>
<protein>
    <recommendedName>
        <fullName evidence="3">NADH-quinone oxidoreductase subunit C</fullName>
        <ecNumber evidence="3">7.1.1.-</ecNumber>
    </recommendedName>
    <alternativeName>
        <fullName evidence="3">NADH dehydrogenase I subunit C</fullName>
    </alternativeName>
    <alternativeName>
        <fullName evidence="3">NDH-1 subunit C</fullName>
    </alternativeName>
</protein>
<name>A0AAJ0XGS4_HALSE</name>
<reference evidence="7" key="1">
    <citation type="submission" date="2017-05" db="EMBL/GenBank/DDBJ databases">
        <authorList>
            <person name="Imhoff J.F."/>
            <person name="Rahn T."/>
            <person name="Kuenzel S."/>
            <person name="Neulinger S.C."/>
        </authorList>
    </citation>
    <scope>NUCLEOTIDE SEQUENCE</scope>
    <source>
        <strain evidence="7">DSM 4395</strain>
    </source>
</reference>
<dbReference type="PROSITE" id="PS00542">
    <property type="entry name" value="COMPLEX1_30K"/>
    <property type="match status" value="1"/>
</dbReference>
<reference evidence="7" key="2">
    <citation type="journal article" date="2020" name="Microorganisms">
        <title>Osmotic Adaptation and Compatible Solute Biosynthesis of Phototrophic Bacteria as Revealed from Genome Analyses.</title>
        <authorList>
            <person name="Imhoff J.F."/>
            <person name="Rahn T."/>
            <person name="Kunzel S."/>
            <person name="Keller A."/>
            <person name="Neulinger S.C."/>
        </authorList>
    </citation>
    <scope>NUCLEOTIDE SEQUENCE</scope>
    <source>
        <strain evidence="7">DSM 4395</strain>
    </source>
</reference>
<dbReference type="HAMAP" id="MF_01357">
    <property type="entry name" value="NDH1_NuoC"/>
    <property type="match status" value="1"/>
</dbReference>
<dbReference type="NCBIfam" id="NF004730">
    <property type="entry name" value="PRK06074.1-1"/>
    <property type="match status" value="1"/>
</dbReference>
<evidence type="ECO:0000256" key="2">
    <source>
        <dbReference type="ARBA" id="ARBA00022448"/>
    </source>
</evidence>
<dbReference type="GO" id="GO:0050136">
    <property type="term" value="F:NADH dehydrogenase (quinone) (non-electrogenic) activity"/>
    <property type="evidence" value="ECO:0007669"/>
    <property type="project" value="UniProtKB-UniRule"/>
</dbReference>
<dbReference type="EMBL" id="NHSF01000059">
    <property type="protein sequence ID" value="MBK5931035.1"/>
    <property type="molecule type" value="Genomic_DNA"/>
</dbReference>
<dbReference type="Gene3D" id="3.30.460.80">
    <property type="entry name" value="NADH:ubiquinone oxidoreductase, 30kDa subunit"/>
    <property type="match status" value="1"/>
</dbReference>
<dbReference type="InterPro" id="IPR001268">
    <property type="entry name" value="NADH_UbQ_OxRdtase_30kDa_su"/>
</dbReference>
<dbReference type="PANTHER" id="PTHR10884">
    <property type="entry name" value="NADH DEHYDROGENASE UBIQUINONE IRON-SULFUR PROTEIN 3"/>
    <property type="match status" value="1"/>
</dbReference>
<dbReference type="EC" id="7.1.1.-" evidence="3"/>
<sequence length="255" mass="28506">MSNSTIMSGDARLDELAARLNLAFMDIGAEADAQPNDQSSRPLSTDRGELTFELPATALIETCTRLRDDKNLGFEQLIDLCGVDYAAYGLSEWATSEASHFGFSRGVDRDLELETERADRFAVVYHLLSLAHNWRLRLVVRTGGVQPLVPSVVSVWSAADWFEREAFDLYGILFDGHPDLRRILTDYGFVGHPFRKDFPLSGQVAMRYDPEQARVVYEPVEIEPRVLVPKVIRDDSRYLGDDHPAVTGAKDAADA</sequence>
<comment type="subunit">
    <text evidence="3">NDH-1 is composed of 14 different subunits. Subunits NuoB, C, D, E, F, and G constitute the peripheral sector of the complex.</text>
</comment>
<dbReference type="InterPro" id="IPR020396">
    <property type="entry name" value="NADH_UbQ_OxRdtase_CS"/>
</dbReference>
<dbReference type="InterPro" id="IPR037232">
    <property type="entry name" value="NADH_quin_OxRdtase_su_C/D-like"/>
</dbReference>
<evidence type="ECO:0000313" key="8">
    <source>
        <dbReference type="Proteomes" id="UP001296967"/>
    </source>
</evidence>